<dbReference type="AlphaFoldDB" id="G7H1C3"/>
<keyword evidence="1" id="KW-1133">Transmembrane helix</keyword>
<dbReference type="RefSeq" id="WP_007321723.1">
    <property type="nucleotide sequence ID" value="NZ_BAEE01000045.1"/>
</dbReference>
<protein>
    <submittedName>
        <fullName evidence="2">Uncharacterized protein</fullName>
    </submittedName>
</protein>
<keyword evidence="1" id="KW-0812">Transmembrane</keyword>
<accession>G7H1C3</accession>
<organism evidence="2 3">
    <name type="scientific">Gordonia araii NBRC 100433</name>
    <dbReference type="NCBI Taxonomy" id="1073574"/>
    <lineage>
        <taxon>Bacteria</taxon>
        <taxon>Bacillati</taxon>
        <taxon>Actinomycetota</taxon>
        <taxon>Actinomycetes</taxon>
        <taxon>Mycobacteriales</taxon>
        <taxon>Gordoniaceae</taxon>
        <taxon>Gordonia</taxon>
    </lineage>
</organism>
<reference evidence="2 3" key="1">
    <citation type="submission" date="2011-11" db="EMBL/GenBank/DDBJ databases">
        <title>Whole genome shotgun sequence of Gordonia araii NBRC 100433.</title>
        <authorList>
            <person name="Yoshida Y."/>
            <person name="Hosoyama A."/>
            <person name="Tsuchikane K."/>
            <person name="Katsumata H."/>
            <person name="Yamazaki S."/>
            <person name="Fujita N."/>
        </authorList>
    </citation>
    <scope>NUCLEOTIDE SEQUENCE [LARGE SCALE GENOMIC DNA]</scope>
    <source>
        <strain evidence="2 3">NBRC 100433</strain>
    </source>
</reference>
<evidence type="ECO:0000313" key="3">
    <source>
        <dbReference type="Proteomes" id="UP000035088"/>
    </source>
</evidence>
<comment type="caution">
    <text evidence="2">The sequence shown here is derived from an EMBL/GenBank/DDBJ whole genome shotgun (WGS) entry which is preliminary data.</text>
</comment>
<dbReference type="OrthoDB" id="4546744at2"/>
<keyword evidence="1" id="KW-0472">Membrane</keyword>
<dbReference type="EMBL" id="BAEE01000045">
    <property type="protein sequence ID" value="GAB09648.1"/>
    <property type="molecule type" value="Genomic_DNA"/>
</dbReference>
<evidence type="ECO:0000256" key="1">
    <source>
        <dbReference type="SAM" id="Phobius"/>
    </source>
</evidence>
<gene>
    <name evidence="2" type="ORF">GOARA_045_00020</name>
</gene>
<feature type="transmembrane region" description="Helical" evidence="1">
    <location>
        <begin position="159"/>
        <end position="180"/>
    </location>
</feature>
<feature type="transmembrane region" description="Helical" evidence="1">
    <location>
        <begin position="12"/>
        <end position="34"/>
    </location>
</feature>
<keyword evidence="3" id="KW-1185">Reference proteome</keyword>
<dbReference type="InterPro" id="IPR046475">
    <property type="entry name" value="DUF6796"/>
</dbReference>
<evidence type="ECO:0000313" key="2">
    <source>
        <dbReference type="EMBL" id="GAB09648.1"/>
    </source>
</evidence>
<dbReference type="Proteomes" id="UP000035088">
    <property type="component" value="Unassembled WGS sequence"/>
</dbReference>
<sequence>MNLRRDYRPTPSSISAIAGAIASASFAVGDVLLLGKRATPDDRRLLREQEDVHPSAATLMAVGPQRSRAGALFGVIAAPLHVVSAWSIYDALSPGGTRRAARVAGTYAAAMAWVGYIHGTFYPWAAAFNAADRAEPGSTQRAEALAEASRIERSIEIPYTAFALIGGAAALETTALVALGKSRFPRWAAPLVTPLAPTAAVIAATRVLPAKPGHVVSGASLSLGMLAANAAAAWIRRRPESAAE</sequence>
<dbReference type="Pfam" id="PF20599">
    <property type="entry name" value="DUF6796"/>
    <property type="match status" value="1"/>
</dbReference>
<feature type="transmembrane region" description="Helical" evidence="1">
    <location>
        <begin position="69"/>
        <end position="89"/>
    </location>
</feature>
<feature type="transmembrane region" description="Helical" evidence="1">
    <location>
        <begin position="214"/>
        <end position="235"/>
    </location>
</feature>
<proteinExistence type="predicted"/>
<name>G7H1C3_9ACTN</name>
<feature type="transmembrane region" description="Helical" evidence="1">
    <location>
        <begin position="187"/>
        <end position="208"/>
    </location>
</feature>